<dbReference type="AlphaFoldDB" id="A0A5B9VVL9"/>
<dbReference type="Pfam" id="PF20028">
    <property type="entry name" value="VMAP-C"/>
    <property type="match status" value="1"/>
</dbReference>
<feature type="domain" description="Effector-associated" evidence="1">
    <location>
        <begin position="8"/>
        <end position="85"/>
    </location>
</feature>
<evidence type="ECO:0000313" key="4">
    <source>
        <dbReference type="Proteomes" id="UP000324233"/>
    </source>
</evidence>
<dbReference type="KEGG" id="agv:OJF2_09630"/>
<evidence type="ECO:0000259" key="1">
    <source>
        <dbReference type="Pfam" id="PF19955"/>
    </source>
</evidence>
<sequence length="572" mass="63752">MPRGIEFARARDAIASAFSPTQFDRFLLETFDYRRVHHVQDGPFLDVVTGVLEAFAREGRDLSLLSEVAAARPDRQDIQAIHRRYEESLRLELPGPSPATGADRFLRFLAEALPDRADVERVLATIGSRLPGGWPWQAGHREGLARLIADADRERWIRLLLFGTHYDRRGRPGLMDLGEGALTRWEREGIRLAERLDELGVDAAAAADCYDRALTALSYRACRPPGAKPTLLLVAHAVVAAQEACSSDRPGPGDDRPLQRFLRHLAARGEAIASGLEELHETLAARCGWDGGLREDAGRDGDRYSVVVELKDGAAWSPGTPYWSRRAWLYRHGAGTWARLDDELEDRTETAATMPGYLSAICDRVARLTGHDVSQELIPFEIFLPRSRLGHGIDEWQVSVMGEFLVELGYQTPVVVRSLESGEARKAKLAARWKGLRDARSWHAERHLAFKERGGDPTAHLKEFLARRDLQCVVLKQPLPPDADPAREFPCVLAAIAAGVPAILWARDPSVVPRLSEEVSRWAEGPPRRLPELVHQLRQAADEGGDPRCRITLFFENGDYALPPEHQASEAR</sequence>
<evidence type="ECO:0000313" key="3">
    <source>
        <dbReference type="EMBL" id="QEH32486.1"/>
    </source>
</evidence>
<dbReference type="OrthoDB" id="3867284at2"/>
<organism evidence="3 4">
    <name type="scientific">Aquisphaera giovannonii</name>
    <dbReference type="NCBI Taxonomy" id="406548"/>
    <lineage>
        <taxon>Bacteria</taxon>
        <taxon>Pseudomonadati</taxon>
        <taxon>Planctomycetota</taxon>
        <taxon>Planctomycetia</taxon>
        <taxon>Isosphaerales</taxon>
        <taxon>Isosphaeraceae</taxon>
        <taxon>Aquisphaera</taxon>
    </lineage>
</organism>
<dbReference type="InterPro" id="IPR045430">
    <property type="entry name" value="EAD1"/>
</dbReference>
<evidence type="ECO:0000259" key="2">
    <source>
        <dbReference type="Pfam" id="PF20028"/>
    </source>
</evidence>
<proteinExistence type="predicted"/>
<name>A0A5B9VVL9_9BACT</name>
<feature type="domain" description="vWA-MoxR associated protein C-terminal" evidence="2">
    <location>
        <begin position="326"/>
        <end position="557"/>
    </location>
</feature>
<dbReference type="Pfam" id="PF19955">
    <property type="entry name" value="EAD1"/>
    <property type="match status" value="1"/>
</dbReference>
<reference evidence="3 4" key="1">
    <citation type="submission" date="2019-08" db="EMBL/GenBank/DDBJ databases">
        <title>Deep-cultivation of Planctomycetes and their phenomic and genomic characterization uncovers novel biology.</title>
        <authorList>
            <person name="Wiegand S."/>
            <person name="Jogler M."/>
            <person name="Boedeker C."/>
            <person name="Pinto D."/>
            <person name="Vollmers J."/>
            <person name="Rivas-Marin E."/>
            <person name="Kohn T."/>
            <person name="Peeters S.H."/>
            <person name="Heuer A."/>
            <person name="Rast P."/>
            <person name="Oberbeckmann S."/>
            <person name="Bunk B."/>
            <person name="Jeske O."/>
            <person name="Meyerdierks A."/>
            <person name="Storesund J.E."/>
            <person name="Kallscheuer N."/>
            <person name="Luecker S."/>
            <person name="Lage O.M."/>
            <person name="Pohl T."/>
            <person name="Merkel B.J."/>
            <person name="Hornburger P."/>
            <person name="Mueller R.-W."/>
            <person name="Bruemmer F."/>
            <person name="Labrenz M."/>
            <person name="Spormann A.M."/>
            <person name="Op den Camp H."/>
            <person name="Overmann J."/>
            <person name="Amann R."/>
            <person name="Jetten M.S.M."/>
            <person name="Mascher T."/>
            <person name="Medema M.H."/>
            <person name="Devos D.P."/>
            <person name="Kaster A.-K."/>
            <person name="Ovreas L."/>
            <person name="Rohde M."/>
            <person name="Galperin M.Y."/>
            <person name="Jogler C."/>
        </authorList>
    </citation>
    <scope>NUCLEOTIDE SEQUENCE [LARGE SCALE GENOMIC DNA]</scope>
    <source>
        <strain evidence="3 4">OJF2</strain>
    </source>
</reference>
<dbReference type="EMBL" id="CP042997">
    <property type="protein sequence ID" value="QEH32486.1"/>
    <property type="molecule type" value="Genomic_DNA"/>
</dbReference>
<dbReference type="InterPro" id="IPR045450">
    <property type="entry name" value="VMAP_C"/>
</dbReference>
<accession>A0A5B9VVL9</accession>
<keyword evidence="4" id="KW-1185">Reference proteome</keyword>
<protein>
    <submittedName>
        <fullName evidence="3">Uncharacterized protein</fullName>
    </submittedName>
</protein>
<dbReference type="RefSeq" id="WP_148591705.1">
    <property type="nucleotide sequence ID" value="NZ_CP042997.1"/>
</dbReference>
<dbReference type="Proteomes" id="UP000324233">
    <property type="component" value="Chromosome"/>
</dbReference>
<gene>
    <name evidence="3" type="ORF">OJF2_09630</name>
</gene>